<name>A0A8A4TSD4_SULCO</name>
<dbReference type="Proteomes" id="UP000663929">
    <property type="component" value="Chromosome"/>
</dbReference>
<protein>
    <submittedName>
        <fullName evidence="3">Tetratricopeptide repeat protein</fullName>
    </submittedName>
</protein>
<gene>
    <name evidence="3" type="ORF">J3U87_10395</name>
</gene>
<dbReference type="SMART" id="SM00028">
    <property type="entry name" value="TPR"/>
    <property type="match status" value="1"/>
</dbReference>
<proteinExistence type="predicted"/>
<dbReference type="KEGG" id="scor:J3U87_10395"/>
<dbReference type="Gene3D" id="1.25.40.10">
    <property type="entry name" value="Tetratricopeptide repeat domain"/>
    <property type="match status" value="1"/>
</dbReference>
<dbReference type="EMBL" id="CP071793">
    <property type="protein sequence ID" value="QTD52876.1"/>
    <property type="molecule type" value="Genomic_DNA"/>
</dbReference>
<dbReference type="PROSITE" id="PS50293">
    <property type="entry name" value="TPR_REGION"/>
    <property type="match status" value="1"/>
</dbReference>
<sequence>MKAKAVFTLVLGVVLLAWGCGSSTAKKKPRLDRAILGEELEFGRKAAEFDLWQEAIFRWEKVKAADPGNHQATNNLAVAYESVGDYQRALDLYKEALELDEDSADIRKNYKRFLSFYKRHQQQLARERRIKARKAAESSVESQEAPVDEGGQ</sequence>
<feature type="region of interest" description="Disordered" evidence="2">
    <location>
        <begin position="128"/>
        <end position="152"/>
    </location>
</feature>
<evidence type="ECO:0000256" key="2">
    <source>
        <dbReference type="SAM" id="MobiDB-lite"/>
    </source>
</evidence>
<dbReference type="AlphaFoldDB" id="A0A8A4TSD4"/>
<dbReference type="InterPro" id="IPR011990">
    <property type="entry name" value="TPR-like_helical_dom_sf"/>
</dbReference>
<dbReference type="InterPro" id="IPR019734">
    <property type="entry name" value="TPR_rpt"/>
</dbReference>
<dbReference type="RefSeq" id="WP_237382974.1">
    <property type="nucleotide sequence ID" value="NZ_CP071793.1"/>
</dbReference>
<evidence type="ECO:0000256" key="1">
    <source>
        <dbReference type="PROSITE-ProRule" id="PRU00339"/>
    </source>
</evidence>
<evidence type="ECO:0000313" key="3">
    <source>
        <dbReference type="EMBL" id="QTD52876.1"/>
    </source>
</evidence>
<reference evidence="3" key="1">
    <citation type="submission" date="2021-03" db="EMBL/GenBank/DDBJ databases">
        <title>Acanthopleuribacteraceae sp. M133.</title>
        <authorList>
            <person name="Wang G."/>
        </authorList>
    </citation>
    <scope>NUCLEOTIDE SEQUENCE</scope>
    <source>
        <strain evidence="3">M133</strain>
    </source>
</reference>
<feature type="repeat" description="TPR" evidence="1">
    <location>
        <begin position="70"/>
        <end position="103"/>
    </location>
</feature>
<organism evidence="3 4">
    <name type="scientific">Sulfidibacter corallicola</name>
    <dbReference type="NCBI Taxonomy" id="2818388"/>
    <lineage>
        <taxon>Bacteria</taxon>
        <taxon>Pseudomonadati</taxon>
        <taxon>Acidobacteriota</taxon>
        <taxon>Holophagae</taxon>
        <taxon>Acanthopleuribacterales</taxon>
        <taxon>Acanthopleuribacteraceae</taxon>
        <taxon>Sulfidibacter</taxon>
    </lineage>
</organism>
<evidence type="ECO:0000313" key="4">
    <source>
        <dbReference type="Proteomes" id="UP000663929"/>
    </source>
</evidence>
<keyword evidence="4" id="KW-1185">Reference proteome</keyword>
<keyword evidence="1" id="KW-0802">TPR repeat</keyword>
<dbReference type="Pfam" id="PF00515">
    <property type="entry name" value="TPR_1"/>
    <property type="match status" value="1"/>
</dbReference>
<dbReference type="SUPFAM" id="SSF48452">
    <property type="entry name" value="TPR-like"/>
    <property type="match status" value="1"/>
</dbReference>
<accession>A0A8A4TSD4</accession>
<dbReference type="PROSITE" id="PS50005">
    <property type="entry name" value="TPR"/>
    <property type="match status" value="1"/>
</dbReference>